<keyword evidence="2" id="KW-1133">Transmembrane helix</keyword>
<evidence type="ECO:0000256" key="1">
    <source>
        <dbReference type="SAM" id="MobiDB-lite"/>
    </source>
</evidence>
<keyword evidence="2" id="KW-0472">Membrane</keyword>
<gene>
    <name evidence="3" type="ORF">NITLEN_40326</name>
</gene>
<organism evidence="3 4">
    <name type="scientific">Nitrospira lenta</name>
    <dbReference type="NCBI Taxonomy" id="1436998"/>
    <lineage>
        <taxon>Bacteria</taxon>
        <taxon>Pseudomonadati</taxon>
        <taxon>Nitrospirota</taxon>
        <taxon>Nitrospiria</taxon>
        <taxon>Nitrospirales</taxon>
        <taxon>Nitrospiraceae</taxon>
        <taxon>Nitrospira</taxon>
    </lineage>
</organism>
<protein>
    <submittedName>
        <fullName evidence="3">Uncharacterized protein</fullName>
    </submittedName>
</protein>
<evidence type="ECO:0000313" key="3">
    <source>
        <dbReference type="EMBL" id="SPP65853.1"/>
    </source>
</evidence>
<evidence type="ECO:0000313" key="4">
    <source>
        <dbReference type="Proteomes" id="UP000248168"/>
    </source>
</evidence>
<reference evidence="4" key="1">
    <citation type="submission" date="2018-04" db="EMBL/GenBank/DDBJ databases">
        <authorList>
            <person name="Lucker S."/>
            <person name="Sakoula D."/>
        </authorList>
    </citation>
    <scope>NUCLEOTIDE SEQUENCE [LARGE SCALE GENOMIC DNA]</scope>
</reference>
<evidence type="ECO:0000256" key="2">
    <source>
        <dbReference type="SAM" id="Phobius"/>
    </source>
</evidence>
<sequence>MQERRLILFRLVALFVLVLIRVLFAIAVLSSSPSIVTAMLAVLTSRFIGPIQSMLLAVTVALALAFPLPFSLALMIIAHLMLLALLFPLHRRSGSRCRGRSWSGCLRCRSGCSGFRSWRGNLSKRLGKGKQYGRSSHRRDGSNHSILHA</sequence>
<feature type="transmembrane region" description="Helical" evidence="2">
    <location>
        <begin position="72"/>
        <end position="90"/>
    </location>
</feature>
<keyword evidence="2" id="KW-0812">Transmembrane</keyword>
<feature type="region of interest" description="Disordered" evidence="1">
    <location>
        <begin position="125"/>
        <end position="149"/>
    </location>
</feature>
<dbReference type="EMBL" id="OUNR01000017">
    <property type="protein sequence ID" value="SPP65853.1"/>
    <property type="molecule type" value="Genomic_DNA"/>
</dbReference>
<accession>A0A330L7L9</accession>
<dbReference type="AlphaFoldDB" id="A0A330L7L9"/>
<feature type="transmembrane region" description="Helical" evidence="2">
    <location>
        <begin position="6"/>
        <end position="29"/>
    </location>
</feature>
<dbReference type="InParanoid" id="A0A330L7L9"/>
<keyword evidence="4" id="KW-1185">Reference proteome</keyword>
<dbReference type="Proteomes" id="UP000248168">
    <property type="component" value="Unassembled WGS sequence"/>
</dbReference>
<name>A0A330L7L9_9BACT</name>
<proteinExistence type="predicted"/>